<dbReference type="Proteomes" id="UP001565474">
    <property type="component" value="Unassembled WGS sequence"/>
</dbReference>
<accession>A0ABV4G7D7</accession>
<dbReference type="EMBL" id="JBGBZN010000001">
    <property type="protein sequence ID" value="MEY9467817.1"/>
    <property type="molecule type" value="Genomic_DNA"/>
</dbReference>
<evidence type="ECO:0000313" key="2">
    <source>
        <dbReference type="Proteomes" id="UP001565474"/>
    </source>
</evidence>
<gene>
    <name evidence="1" type="ORF">ABH992_000216</name>
</gene>
<proteinExistence type="predicted"/>
<reference evidence="1 2" key="1">
    <citation type="submission" date="2024-07" db="EMBL/GenBank/DDBJ databases">
        <title>Genomic Encyclopedia of Type Strains, Phase V (KMG-V): Genome sequencing to study the core and pangenomes of soil and plant-associated prokaryotes.</title>
        <authorList>
            <person name="Whitman W."/>
        </authorList>
    </citation>
    <scope>NUCLEOTIDE SEQUENCE [LARGE SCALE GENOMIC DNA]</scope>
    <source>
        <strain evidence="1 2">USDA 222</strain>
    </source>
</reference>
<keyword evidence="2" id="KW-1185">Reference proteome</keyword>
<comment type="caution">
    <text evidence="1">The sequence shown here is derived from an EMBL/GenBank/DDBJ whole genome shotgun (WGS) entry which is preliminary data.</text>
</comment>
<name>A0ABV4G7D7_9BRAD</name>
<organism evidence="1 2">
    <name type="scientific">Bradyrhizobium yuanmingense</name>
    <dbReference type="NCBI Taxonomy" id="108015"/>
    <lineage>
        <taxon>Bacteria</taxon>
        <taxon>Pseudomonadati</taxon>
        <taxon>Pseudomonadota</taxon>
        <taxon>Alphaproteobacteria</taxon>
        <taxon>Hyphomicrobiales</taxon>
        <taxon>Nitrobacteraceae</taxon>
        <taxon>Bradyrhizobium</taxon>
    </lineage>
</organism>
<evidence type="ECO:0000313" key="1">
    <source>
        <dbReference type="EMBL" id="MEY9467817.1"/>
    </source>
</evidence>
<sequence>MHQHSADRVMAPTAILVPAAVDALGQADSARVRALVGEFRGVLNEENWACTIIVTRACGGEVAAKDVGFLHALVGEEAVGRLRVRPVLARERYASAHAVTNLLQQLAKSLTKTGILESCLIDLALCPVFDDAFIAIILATFRAGRPTRRRSARTHQGTSSSRFRCSTMNHKRFIRFKIFRLGLLQSNQAFVGN</sequence>
<protein>
    <submittedName>
        <fullName evidence="1">Uncharacterized protein</fullName>
    </submittedName>
</protein>